<feature type="compositionally biased region" description="Polar residues" evidence="1">
    <location>
        <begin position="901"/>
        <end position="918"/>
    </location>
</feature>
<feature type="compositionally biased region" description="Low complexity" evidence="1">
    <location>
        <begin position="919"/>
        <end position="930"/>
    </location>
</feature>
<feature type="compositionally biased region" description="Basic and acidic residues" evidence="1">
    <location>
        <begin position="622"/>
        <end position="635"/>
    </location>
</feature>
<gene>
    <name evidence="2" type="ORF">FDP41_013456</name>
</gene>
<feature type="compositionally biased region" description="Polar residues" evidence="1">
    <location>
        <begin position="858"/>
        <end position="881"/>
    </location>
</feature>
<evidence type="ECO:0000256" key="1">
    <source>
        <dbReference type="SAM" id="MobiDB-lite"/>
    </source>
</evidence>
<feature type="region of interest" description="Disordered" evidence="1">
    <location>
        <begin position="897"/>
        <end position="958"/>
    </location>
</feature>
<feature type="compositionally biased region" description="Polar residues" evidence="1">
    <location>
        <begin position="793"/>
        <end position="804"/>
    </location>
</feature>
<dbReference type="AlphaFoldDB" id="A0A6A5C0C2"/>
<name>A0A6A5C0C2_NAEFO</name>
<dbReference type="VEuPathDB" id="AmoebaDB:FDP41_013456"/>
<feature type="region of interest" description="Disordered" evidence="1">
    <location>
        <begin position="187"/>
        <end position="207"/>
    </location>
</feature>
<evidence type="ECO:0000313" key="3">
    <source>
        <dbReference type="Proteomes" id="UP000444721"/>
    </source>
</evidence>
<accession>A0A6A5C0C2</accession>
<feature type="compositionally biased region" description="Basic and acidic residues" evidence="1">
    <location>
        <begin position="444"/>
        <end position="459"/>
    </location>
</feature>
<dbReference type="VEuPathDB" id="AmoebaDB:NfTy_028780"/>
<feature type="region of interest" description="Disordered" evidence="1">
    <location>
        <begin position="850"/>
        <end position="881"/>
    </location>
</feature>
<dbReference type="GeneID" id="68120671"/>
<feature type="compositionally biased region" description="Basic and acidic residues" evidence="1">
    <location>
        <begin position="12"/>
        <end position="21"/>
    </location>
</feature>
<evidence type="ECO:0000313" key="2">
    <source>
        <dbReference type="EMBL" id="KAF0980242.1"/>
    </source>
</evidence>
<feature type="region of interest" description="Disordered" evidence="1">
    <location>
        <begin position="1"/>
        <end position="109"/>
    </location>
</feature>
<reference evidence="2 3" key="1">
    <citation type="journal article" date="2019" name="Sci. Rep.">
        <title>Nanopore sequencing improves the draft genome of the human pathogenic amoeba Naegleria fowleri.</title>
        <authorList>
            <person name="Liechti N."/>
            <person name="Schurch N."/>
            <person name="Bruggmann R."/>
            <person name="Wittwer M."/>
        </authorList>
    </citation>
    <scope>NUCLEOTIDE SEQUENCE [LARGE SCALE GENOMIC DNA]</scope>
    <source>
        <strain evidence="2 3">ATCC 30894</strain>
    </source>
</reference>
<proteinExistence type="predicted"/>
<feature type="compositionally biased region" description="Basic and acidic residues" evidence="1">
    <location>
        <begin position="743"/>
        <end position="767"/>
    </location>
</feature>
<sequence length="1003" mass="113333">MHQQVVASYSSSREEANEHSARASSQTPSREGDTRGVTSSTKDPVDLSSNSEVNRNPQRRTFTETTAVEMESSPADVYHDSSEQTHSSAALDEDDDEFTSTSLSSNNMNNSEKYINDLIMDEEEWRKQLDDIQKDLSSSKQHDETKGSEIAGVSSPVYMDHHNDLSPKNEYLTEVQNLLVKIKHEREKTSPLRDRHPHFKPPSEVTSSTGILTKIMRKNLDDDLENVIEESTRLLREELPMFSYELKSPKTLAFSELVVKSQREKRRKSPSSYSIRHTPTLSKPVNDFPFHLLEYSNYDVSRGIFKDSNYRRYHFSSSHEDEDGDDLSTKFFPHLNETIQKATPSSKRRLKSNVVLTKNTITTPDKREYYANSTEILPSNLSSKHIYEMEDDNSPNNINNITPKTLSSDIAKEVSSPNIKHSPTIPVLASKPTNGEVASSSLMEKVDQAEEQSDKEANRSETQQVITMSQVTGAEPSIQITTFNDEQLLDSGKSIQEDSLRTNIETPPQALPDILRGEDHNNSILASNTLETPSNLLSQKPEEIREIATGLEHVPHVEIMSLETVNEAHGLNNEICHSPNDATHEITPSHNNTHPHEHGNQHIRELLIVSTPVIDIEPSLTSHHEADLSTDHVDEATSTDDNIELTPTFHTKKCEDKGTSPDNFSEYPVNSDHDDDVNSSEKVHPGNEDETHIIGLEVDENHEIDEEEILNSSHDYIYDISSLSGIKLENFHNLEFLEPEGDSPIHHQVEQPKEQTTAWRDKTRNEDHLDDEQDRIPSCSNHYNHPSEKYREINSSTPSGYERNYSPSIKNEVIKSTITKKESAPKDLDTIGFQDIIRSLNESQQSILNISHSREKSSASSYTDNNTMHSATPNKTDSSVPTLLMDDTEMLLSPIFHESNHSPTLTNKYNTTTPPRHTSSVNRSSNSSPNHDNMSTNSISPKRRSSITKKSTSTSDNKVIPYSDVRHLQKQTYNHSTIGWYLNLCSDKYSRTPQPSEKSVKWV</sequence>
<protein>
    <submittedName>
        <fullName evidence="2">Uncharacterized protein</fullName>
    </submittedName>
</protein>
<feature type="region of interest" description="Disordered" evidence="1">
    <location>
        <begin position="414"/>
        <end position="463"/>
    </location>
</feature>
<feature type="compositionally biased region" description="Polar residues" evidence="1">
    <location>
        <begin position="36"/>
        <end position="66"/>
    </location>
</feature>
<feature type="compositionally biased region" description="Polar residues" evidence="1">
    <location>
        <begin position="431"/>
        <end position="442"/>
    </location>
</feature>
<organism evidence="2 3">
    <name type="scientific">Naegleria fowleri</name>
    <name type="common">Brain eating amoeba</name>
    <dbReference type="NCBI Taxonomy" id="5763"/>
    <lineage>
        <taxon>Eukaryota</taxon>
        <taxon>Discoba</taxon>
        <taxon>Heterolobosea</taxon>
        <taxon>Tetramitia</taxon>
        <taxon>Eutetramitia</taxon>
        <taxon>Vahlkampfiidae</taxon>
        <taxon>Naegleria</taxon>
    </lineage>
</organism>
<feature type="compositionally biased region" description="Low complexity" evidence="1">
    <location>
        <begin position="99"/>
        <end position="109"/>
    </location>
</feature>
<feature type="region of interest" description="Disordered" evidence="1">
    <location>
        <begin position="622"/>
        <end position="689"/>
    </location>
</feature>
<keyword evidence="3" id="KW-1185">Reference proteome</keyword>
<feature type="compositionally biased region" description="Polar residues" evidence="1">
    <location>
        <begin position="1"/>
        <end position="11"/>
    </location>
</feature>
<dbReference type="EMBL" id="VFQX01000019">
    <property type="protein sequence ID" value="KAF0980242.1"/>
    <property type="molecule type" value="Genomic_DNA"/>
</dbReference>
<dbReference type="Proteomes" id="UP000444721">
    <property type="component" value="Unassembled WGS sequence"/>
</dbReference>
<feature type="region of interest" description="Disordered" evidence="1">
    <location>
        <begin position="742"/>
        <end position="804"/>
    </location>
</feature>
<comment type="caution">
    <text evidence="2">The sequence shown here is derived from an EMBL/GenBank/DDBJ whole genome shotgun (WGS) entry which is preliminary data.</text>
</comment>
<dbReference type="VEuPathDB" id="AmoebaDB:NF0079920"/>
<dbReference type="RefSeq" id="XP_044564955.1">
    <property type="nucleotide sequence ID" value="XM_044704088.1"/>
</dbReference>
<feature type="compositionally biased region" description="Basic and acidic residues" evidence="1">
    <location>
        <begin position="679"/>
        <end position="689"/>
    </location>
</feature>
<dbReference type="OrthoDB" id="10419321at2759"/>